<sequence>MKKIIAAIAIALFLTTGVSAQIQYRPLPAEWENLIPGGNFMDRILPMPNGKLSKNVWGDKGVIPRFVDNGVEDDTISWWGGNIIKESENKYHFFLCGWDEDNPGGHMGYKDYSMMYHAVSDNSIGPFKVIKGLGGGHNTEILQLKNGKYIIYHVTGHEVEKHCNYLISDSLNGPWEKHTFTMDNRDRELRLGGGNWFHNLSFTKREDGSVLMLSRQGSIWVSKTGTSPYELITTKCIYPMVAGKYEDPVIWKDHIQYNAIVNDWIGRTAFYLRSKDGINWIIEDGRAYATGVAVHKDGTKEDWYKYERIRILQDGYGRAIQANFAVIDANKHEDLPNDNHSSKNIGLPLNPGMLITIENKLPFNVKTKEIKVRIKGEENFNPITEIDVETLRFGASSEVNYGRGAIVKKVVPEGNDLIVIFEAKNHCIDEDEFAPKMLGKNKKGEMIFGYARLPWVNFIEPILSARKPLFKNEQLTVVVENHGQIASKQTFLTVYGYGENGVEEAWGEVKVPALKAYGKEELEIKLDKNLAKGKEYPVVVKIMSRTVKPILFNITIIKK</sequence>
<dbReference type="Gene3D" id="2.115.10.20">
    <property type="entry name" value="Glycosyl hydrolase domain, family 43"/>
    <property type="match status" value="1"/>
</dbReference>
<dbReference type="InterPro" id="IPR023296">
    <property type="entry name" value="Glyco_hydro_beta-prop_sf"/>
</dbReference>
<dbReference type="EMBL" id="FNNJ01000002">
    <property type="protein sequence ID" value="SDW85512.1"/>
    <property type="molecule type" value="Genomic_DNA"/>
</dbReference>
<reference evidence="2 3" key="1">
    <citation type="submission" date="2016-10" db="EMBL/GenBank/DDBJ databases">
        <authorList>
            <person name="de Groot N.N."/>
        </authorList>
    </citation>
    <scope>NUCLEOTIDE SEQUENCE [LARGE SCALE GENOMIC DNA]</scope>
    <source>
        <strain evidence="2 3">DSM 24956</strain>
    </source>
</reference>
<keyword evidence="1" id="KW-0732">Signal</keyword>
<gene>
    <name evidence="2" type="ORF">SAMN05444411_102316</name>
</gene>
<keyword evidence="3" id="KW-1185">Reference proteome</keyword>
<evidence type="ECO:0000313" key="3">
    <source>
        <dbReference type="Proteomes" id="UP000199595"/>
    </source>
</evidence>
<proteinExistence type="predicted"/>
<dbReference type="STRING" id="762486.SAMN05444411_102316"/>
<dbReference type="SUPFAM" id="SSF75005">
    <property type="entry name" value="Arabinanase/levansucrase/invertase"/>
    <property type="match status" value="2"/>
</dbReference>
<evidence type="ECO:0008006" key="4">
    <source>
        <dbReference type="Google" id="ProtNLM"/>
    </source>
</evidence>
<dbReference type="Proteomes" id="UP000199595">
    <property type="component" value="Unassembled WGS sequence"/>
</dbReference>
<dbReference type="CDD" id="cd08994">
    <property type="entry name" value="GH43_62_32_68_117_130-like"/>
    <property type="match status" value="1"/>
</dbReference>
<accession>A0A1H2WY26</accession>
<evidence type="ECO:0000313" key="2">
    <source>
        <dbReference type="EMBL" id="SDW85512.1"/>
    </source>
</evidence>
<dbReference type="AlphaFoldDB" id="A0A1H2WY26"/>
<name>A0A1H2WY26_9FLAO</name>
<feature type="signal peptide" evidence="1">
    <location>
        <begin position="1"/>
        <end position="20"/>
    </location>
</feature>
<dbReference type="RefSeq" id="WP_090121250.1">
    <property type="nucleotide sequence ID" value="NZ_FNNJ01000002.1"/>
</dbReference>
<protein>
    <recommendedName>
        <fullName evidence="4">CARDB domain-containing protein</fullName>
    </recommendedName>
</protein>
<dbReference type="OrthoDB" id="9794572at2"/>
<evidence type="ECO:0000256" key="1">
    <source>
        <dbReference type="SAM" id="SignalP"/>
    </source>
</evidence>
<organism evidence="2 3">
    <name type="scientific">Lutibacter oricola</name>
    <dbReference type="NCBI Taxonomy" id="762486"/>
    <lineage>
        <taxon>Bacteria</taxon>
        <taxon>Pseudomonadati</taxon>
        <taxon>Bacteroidota</taxon>
        <taxon>Flavobacteriia</taxon>
        <taxon>Flavobacteriales</taxon>
        <taxon>Flavobacteriaceae</taxon>
        <taxon>Lutibacter</taxon>
    </lineage>
</organism>
<feature type="chain" id="PRO_5011713644" description="CARDB domain-containing protein" evidence="1">
    <location>
        <begin position="21"/>
        <end position="559"/>
    </location>
</feature>